<dbReference type="PROSITE" id="PS50283">
    <property type="entry name" value="NA_SOLUT_SYMP_3"/>
    <property type="match status" value="1"/>
</dbReference>
<evidence type="ECO:0000256" key="3">
    <source>
        <dbReference type="ARBA" id="ARBA00022448"/>
    </source>
</evidence>
<feature type="transmembrane region" description="Helical" evidence="9">
    <location>
        <begin position="411"/>
        <end position="430"/>
    </location>
</feature>
<feature type="transmembrane region" description="Helical" evidence="9">
    <location>
        <begin position="160"/>
        <end position="180"/>
    </location>
</feature>
<evidence type="ECO:0000256" key="1">
    <source>
        <dbReference type="ARBA" id="ARBA00004141"/>
    </source>
</evidence>
<evidence type="ECO:0000256" key="6">
    <source>
        <dbReference type="ARBA" id="ARBA00023136"/>
    </source>
</evidence>
<feature type="transmembrane region" description="Helical" evidence="9">
    <location>
        <begin position="187"/>
        <end position="207"/>
    </location>
</feature>
<keyword evidence="11" id="KW-1185">Reference proteome</keyword>
<feature type="transmembrane region" description="Helical" evidence="9">
    <location>
        <begin position="77"/>
        <end position="98"/>
    </location>
</feature>
<dbReference type="AlphaFoldDB" id="A0A543NNL9"/>
<feature type="transmembrane region" description="Helical" evidence="9">
    <location>
        <begin position="299"/>
        <end position="322"/>
    </location>
</feature>
<dbReference type="Proteomes" id="UP000317422">
    <property type="component" value="Unassembled WGS sequence"/>
</dbReference>
<dbReference type="CDD" id="cd10322">
    <property type="entry name" value="SLC5sbd"/>
    <property type="match status" value="1"/>
</dbReference>
<evidence type="ECO:0000256" key="5">
    <source>
        <dbReference type="ARBA" id="ARBA00022989"/>
    </source>
</evidence>
<keyword evidence="3" id="KW-0813">Transport</keyword>
<proteinExistence type="inferred from homology"/>
<evidence type="ECO:0000256" key="8">
    <source>
        <dbReference type="SAM" id="MobiDB-lite"/>
    </source>
</evidence>
<protein>
    <submittedName>
        <fullName evidence="10">SSS family solute:Na+ symporter</fullName>
    </submittedName>
</protein>
<evidence type="ECO:0000256" key="7">
    <source>
        <dbReference type="RuleBase" id="RU362091"/>
    </source>
</evidence>
<dbReference type="PANTHER" id="PTHR48086:SF7">
    <property type="entry name" value="SODIUM-SOLUTE SYMPORTER-RELATED"/>
    <property type="match status" value="1"/>
</dbReference>
<comment type="similarity">
    <text evidence="2 7">Belongs to the sodium:solute symporter (SSF) (TC 2.A.21) family.</text>
</comment>
<dbReference type="RefSeq" id="WP_141924792.1">
    <property type="nucleotide sequence ID" value="NZ_VFQC01000001.1"/>
</dbReference>
<feature type="compositionally biased region" description="Basic and acidic residues" evidence="8">
    <location>
        <begin position="485"/>
        <end position="501"/>
    </location>
</feature>
<dbReference type="EMBL" id="VFQC01000001">
    <property type="protein sequence ID" value="TQN33431.1"/>
    <property type="molecule type" value="Genomic_DNA"/>
</dbReference>
<evidence type="ECO:0000256" key="4">
    <source>
        <dbReference type="ARBA" id="ARBA00022692"/>
    </source>
</evidence>
<evidence type="ECO:0000256" key="9">
    <source>
        <dbReference type="SAM" id="Phobius"/>
    </source>
</evidence>
<evidence type="ECO:0000313" key="10">
    <source>
        <dbReference type="EMBL" id="TQN33431.1"/>
    </source>
</evidence>
<feature type="transmembrane region" description="Helical" evidence="9">
    <location>
        <begin position="6"/>
        <end position="28"/>
    </location>
</feature>
<keyword evidence="6 9" id="KW-0472">Membrane</keyword>
<evidence type="ECO:0000313" key="11">
    <source>
        <dbReference type="Proteomes" id="UP000317422"/>
    </source>
</evidence>
<feature type="transmembrane region" description="Helical" evidence="9">
    <location>
        <begin position="227"/>
        <end position="245"/>
    </location>
</feature>
<feature type="transmembrane region" description="Helical" evidence="9">
    <location>
        <begin position="361"/>
        <end position="380"/>
    </location>
</feature>
<dbReference type="Pfam" id="PF00474">
    <property type="entry name" value="SSF"/>
    <property type="match status" value="1"/>
</dbReference>
<feature type="transmembrane region" description="Helical" evidence="9">
    <location>
        <begin position="442"/>
        <end position="461"/>
    </location>
</feature>
<dbReference type="PANTHER" id="PTHR48086">
    <property type="entry name" value="SODIUM/PROLINE SYMPORTER-RELATED"/>
    <property type="match status" value="1"/>
</dbReference>
<dbReference type="GO" id="GO:0022857">
    <property type="term" value="F:transmembrane transporter activity"/>
    <property type="evidence" value="ECO:0007669"/>
    <property type="project" value="InterPro"/>
</dbReference>
<feature type="region of interest" description="Disordered" evidence="8">
    <location>
        <begin position="485"/>
        <end position="511"/>
    </location>
</feature>
<evidence type="ECO:0000256" key="2">
    <source>
        <dbReference type="ARBA" id="ARBA00006434"/>
    </source>
</evidence>
<name>A0A543NNL9_9ACTN</name>
<dbReference type="InterPro" id="IPR050277">
    <property type="entry name" value="Sodium:Solute_Symporter"/>
</dbReference>
<reference evidence="10 11" key="1">
    <citation type="submission" date="2019-06" db="EMBL/GenBank/DDBJ databases">
        <title>Sequencing the genomes of 1000 actinobacteria strains.</title>
        <authorList>
            <person name="Klenk H.-P."/>
        </authorList>
    </citation>
    <scope>NUCLEOTIDE SEQUENCE [LARGE SCALE GENOMIC DNA]</scope>
    <source>
        <strain evidence="10 11">DSM 45015</strain>
    </source>
</reference>
<dbReference type="GO" id="GO:0005886">
    <property type="term" value="C:plasma membrane"/>
    <property type="evidence" value="ECO:0007669"/>
    <property type="project" value="TreeGrafter"/>
</dbReference>
<feature type="transmembrane region" description="Helical" evidence="9">
    <location>
        <begin position="266"/>
        <end position="287"/>
    </location>
</feature>
<comment type="caution">
    <text evidence="10">The sequence shown here is derived from an EMBL/GenBank/DDBJ whole genome shotgun (WGS) entry which is preliminary data.</text>
</comment>
<feature type="transmembrane region" description="Helical" evidence="9">
    <location>
        <begin position="386"/>
        <end position="404"/>
    </location>
</feature>
<keyword evidence="4 9" id="KW-0812">Transmembrane</keyword>
<dbReference type="InterPro" id="IPR001734">
    <property type="entry name" value="Na/solute_symporter"/>
</dbReference>
<dbReference type="OrthoDB" id="9814523at2"/>
<accession>A0A543NNL9</accession>
<sequence>MFAGSHAGYLLAFLASLVVMLGVGVWVARRTTSGEDFLLAGRRLGTPLLLGTTLATLVGTGSSLGAVGFAYENGWAGALYGIGGAAGVLALLWLFADVRRHGFMTFSEEMSYYYGASRAVKGVVAVTMLVAEVGWLGAHILGGALYLSYLTGMDPTTAKVAVALGFGLYTVIGGYLAVVVTDAVQGTILFVGFTILATLALVAAGGFSGINSSVPGEATSMLGVEALGPIPAVSQALVIAVGVLATPSYRQRIYSAASVRTVRRGFALVGVLFAAFAVMPAIAGLAARAMQPGLDNPDMAFPYLATTVFPVWLGAFLLIAGLSATMSSGDSDAITAVTILLRDVAQLVTGRLPRAERMVGYSRVALVGVLAAALVCALAATTIIDYISLMISTVLTGLLVAAVLGKFWRRATWQGGLAAIAGGSAAALAVETSESWSALWGNPVLPSLAAAVVAGVAVSLATPRQRVSREEALRRLAAERAELDVGTRVRGGETEQDREETAGDGGSASGG</sequence>
<comment type="subcellular location">
    <subcellularLocation>
        <location evidence="1">Membrane</location>
        <topology evidence="1">Multi-pass membrane protein</topology>
    </subcellularLocation>
</comment>
<organism evidence="10 11">
    <name type="scientific">Haloactinospora alba</name>
    <dbReference type="NCBI Taxonomy" id="405555"/>
    <lineage>
        <taxon>Bacteria</taxon>
        <taxon>Bacillati</taxon>
        <taxon>Actinomycetota</taxon>
        <taxon>Actinomycetes</taxon>
        <taxon>Streptosporangiales</taxon>
        <taxon>Nocardiopsidaceae</taxon>
        <taxon>Haloactinospora</taxon>
    </lineage>
</organism>
<dbReference type="InterPro" id="IPR038377">
    <property type="entry name" value="Na/Glc_symporter_sf"/>
</dbReference>
<gene>
    <name evidence="10" type="ORF">FHX37_3448</name>
</gene>
<feature type="transmembrane region" description="Helical" evidence="9">
    <location>
        <begin position="48"/>
        <end position="71"/>
    </location>
</feature>
<feature type="transmembrane region" description="Helical" evidence="9">
    <location>
        <begin position="119"/>
        <end position="140"/>
    </location>
</feature>
<keyword evidence="5 9" id="KW-1133">Transmembrane helix</keyword>
<dbReference type="Gene3D" id="1.20.1730.10">
    <property type="entry name" value="Sodium/glucose cotransporter"/>
    <property type="match status" value="1"/>
</dbReference>